<dbReference type="Gene3D" id="3.60.15.10">
    <property type="entry name" value="Ribonuclease Z/Hydroxyacylglutathione hydrolase-like"/>
    <property type="match status" value="1"/>
</dbReference>
<protein>
    <submittedName>
        <fullName evidence="2">MBL fold metallo-hydrolase</fullName>
    </submittedName>
</protein>
<organism evidence="2 3">
    <name type="scientific">Rubrivirga litoralis</name>
    <dbReference type="NCBI Taxonomy" id="3075598"/>
    <lineage>
        <taxon>Bacteria</taxon>
        <taxon>Pseudomonadati</taxon>
        <taxon>Rhodothermota</taxon>
        <taxon>Rhodothermia</taxon>
        <taxon>Rhodothermales</taxon>
        <taxon>Rubricoccaceae</taxon>
        <taxon>Rubrivirga</taxon>
    </lineage>
</organism>
<dbReference type="InterPro" id="IPR001279">
    <property type="entry name" value="Metallo-B-lactamas"/>
</dbReference>
<dbReference type="EMBL" id="JAVRHT010000010">
    <property type="protein sequence ID" value="MDT0631311.1"/>
    <property type="molecule type" value="Genomic_DNA"/>
</dbReference>
<comment type="caution">
    <text evidence="2">The sequence shown here is derived from an EMBL/GenBank/DDBJ whole genome shotgun (WGS) entry which is preliminary data.</text>
</comment>
<dbReference type="SMART" id="SM00849">
    <property type="entry name" value="Lactamase_B"/>
    <property type="match status" value="1"/>
</dbReference>
<evidence type="ECO:0000313" key="3">
    <source>
        <dbReference type="Proteomes" id="UP001267426"/>
    </source>
</evidence>
<evidence type="ECO:0000313" key="2">
    <source>
        <dbReference type="EMBL" id="MDT0631311.1"/>
    </source>
</evidence>
<sequence length="303" mass="31888">MTASFAVDPFAPGVARVPIGFVNAYLVGTPGEPWVLVDTGLPKTAALTRAAAEARFGAGARPEAIVLTHGHFDHAGSALALARAWDVPVYAHPLELPYLTGRSDYAPQDPTIPGAISTLSRLFPTTGYDFGDRVRALPDDGSVPGLPGWRWLHTPGHTAGHVSLLRDDDRLLLAGDAFATMDLDSWTAQVTKPKQIDRPPAPFTPDWEATQASVHRLAELDPTAVGAGHGLPITGLSVGTLLRAYDGHVEVPVGHRYGRAPAVADETGIVALPPPVPDPLPLKLAAGAAALGAALVWRRRAGW</sequence>
<dbReference type="InterPro" id="IPR050855">
    <property type="entry name" value="NDM-1-like"/>
</dbReference>
<dbReference type="CDD" id="cd07721">
    <property type="entry name" value="yflN-like_MBL-fold"/>
    <property type="match status" value="1"/>
</dbReference>
<name>A0ABU3BQ33_9BACT</name>
<dbReference type="Proteomes" id="UP001267426">
    <property type="component" value="Unassembled WGS sequence"/>
</dbReference>
<accession>A0ABU3BQ33</accession>
<dbReference type="InterPro" id="IPR036866">
    <property type="entry name" value="RibonucZ/Hydroxyglut_hydro"/>
</dbReference>
<evidence type="ECO:0000259" key="1">
    <source>
        <dbReference type="SMART" id="SM00849"/>
    </source>
</evidence>
<gene>
    <name evidence="2" type="ORF">RM540_06065</name>
</gene>
<reference evidence="2 3" key="1">
    <citation type="submission" date="2023-09" db="EMBL/GenBank/DDBJ databases">
        <authorList>
            <person name="Rey-Velasco X."/>
        </authorList>
    </citation>
    <scope>NUCLEOTIDE SEQUENCE [LARGE SCALE GENOMIC DNA]</scope>
    <source>
        <strain evidence="2 3">F394</strain>
    </source>
</reference>
<dbReference type="RefSeq" id="WP_311662654.1">
    <property type="nucleotide sequence ID" value="NZ_JAVRHT010000010.1"/>
</dbReference>
<dbReference type="SUPFAM" id="SSF56281">
    <property type="entry name" value="Metallo-hydrolase/oxidoreductase"/>
    <property type="match status" value="1"/>
</dbReference>
<dbReference type="Pfam" id="PF00753">
    <property type="entry name" value="Lactamase_B"/>
    <property type="match status" value="1"/>
</dbReference>
<dbReference type="PANTHER" id="PTHR42951:SF17">
    <property type="entry name" value="METALLO-BETA-LACTAMASE DOMAIN-CONTAINING PROTEIN"/>
    <property type="match status" value="1"/>
</dbReference>
<keyword evidence="3" id="KW-1185">Reference proteome</keyword>
<dbReference type="PANTHER" id="PTHR42951">
    <property type="entry name" value="METALLO-BETA-LACTAMASE DOMAIN-CONTAINING"/>
    <property type="match status" value="1"/>
</dbReference>
<proteinExistence type="predicted"/>
<feature type="domain" description="Metallo-beta-lactamase" evidence="1">
    <location>
        <begin position="21"/>
        <end position="229"/>
    </location>
</feature>